<dbReference type="PANTHER" id="PTHR43078:SF6">
    <property type="entry name" value="UDP-GLUCURONIC ACID DECARBOXYLASE 1"/>
    <property type="match status" value="1"/>
</dbReference>
<comment type="caution">
    <text evidence="7">The sequence shown here is derived from an EMBL/GenBank/DDBJ whole genome shotgun (WGS) entry which is preliminary data.</text>
</comment>
<feature type="transmembrane region" description="Helical" evidence="5">
    <location>
        <begin position="32"/>
        <end position="52"/>
    </location>
</feature>
<dbReference type="InterPro" id="IPR044516">
    <property type="entry name" value="UXS-like"/>
</dbReference>
<accession>A0A3E3K250</accession>
<keyword evidence="5" id="KW-1133">Transmembrane helix</keyword>
<keyword evidence="5" id="KW-0472">Membrane</keyword>
<sequence length="352" mass="39833">MAMDYQNQIVREDMCELAKEHLPFEKLKGSSVLVTGASGMLATYMVYFFMYLNETRKYDINVTALVRNEKKAWEKFEDFRDMPYFHLKVQDVCTPITMEEKPEYIIHAAGNASPHFILHDPVGIIAANTTGTVNVLELARKSGTKKVLYTSTREVYGKMPDGTEEIHEETFGSLDPMEFRACYPESKRMAETICQSYYHQYQVPFTAVRIAHSYGPGMTINNDGRVMADFISDIVNNRDIVLKSTGDAERAFCYITDAVAGMLFALLDGEAGEAYNIANETEPLPIREVAGMLTGLFPERGRKVVFDIPETMSAGYSKMGRTRLNTEKLEKMGWTCKVPLKEGLKRTVKSFE</sequence>
<dbReference type="GO" id="GO:0048040">
    <property type="term" value="F:UDP-glucuronate decarboxylase activity"/>
    <property type="evidence" value="ECO:0007669"/>
    <property type="project" value="TreeGrafter"/>
</dbReference>
<dbReference type="Pfam" id="PF01370">
    <property type="entry name" value="Epimerase"/>
    <property type="match status" value="1"/>
</dbReference>
<feature type="domain" description="NAD-dependent epimerase/dehydratase" evidence="6">
    <location>
        <begin position="32"/>
        <end position="278"/>
    </location>
</feature>
<dbReference type="InterPro" id="IPR001509">
    <property type="entry name" value="Epimerase_deHydtase"/>
</dbReference>
<dbReference type="EMBL" id="QVLX01000004">
    <property type="protein sequence ID" value="RGE87219.1"/>
    <property type="molecule type" value="Genomic_DNA"/>
</dbReference>
<dbReference type="Gene3D" id="3.40.50.720">
    <property type="entry name" value="NAD(P)-binding Rossmann-like Domain"/>
    <property type="match status" value="1"/>
</dbReference>
<evidence type="ECO:0000256" key="3">
    <source>
        <dbReference type="ARBA" id="ARBA00023027"/>
    </source>
</evidence>
<dbReference type="GO" id="GO:0070403">
    <property type="term" value="F:NAD+ binding"/>
    <property type="evidence" value="ECO:0007669"/>
    <property type="project" value="InterPro"/>
</dbReference>
<dbReference type="Proteomes" id="UP000261080">
    <property type="component" value="Unassembled WGS sequence"/>
</dbReference>
<reference evidence="7 8" key="1">
    <citation type="submission" date="2018-08" db="EMBL/GenBank/DDBJ databases">
        <title>A genome reference for cultivated species of the human gut microbiota.</title>
        <authorList>
            <person name="Zou Y."/>
            <person name="Xue W."/>
            <person name="Luo G."/>
        </authorList>
    </citation>
    <scope>NUCLEOTIDE SEQUENCE [LARGE SCALE GENOMIC DNA]</scope>
    <source>
        <strain evidence="7 8">AF37-2AT</strain>
    </source>
</reference>
<dbReference type="GO" id="GO:0042732">
    <property type="term" value="P:D-xylose metabolic process"/>
    <property type="evidence" value="ECO:0007669"/>
    <property type="project" value="InterPro"/>
</dbReference>
<keyword evidence="4" id="KW-0456">Lyase</keyword>
<keyword evidence="5" id="KW-0812">Transmembrane</keyword>
<evidence type="ECO:0000256" key="1">
    <source>
        <dbReference type="ARBA" id="ARBA00001911"/>
    </source>
</evidence>
<evidence type="ECO:0000259" key="6">
    <source>
        <dbReference type="Pfam" id="PF01370"/>
    </source>
</evidence>
<dbReference type="OrthoDB" id="9811743at2"/>
<gene>
    <name evidence="7" type="ORF">DW016_08690</name>
</gene>
<name>A0A3E3K250_9FIRM</name>
<dbReference type="InterPro" id="IPR036291">
    <property type="entry name" value="NAD(P)-bd_dom_sf"/>
</dbReference>
<keyword evidence="3" id="KW-0520">NAD</keyword>
<evidence type="ECO:0000256" key="2">
    <source>
        <dbReference type="ARBA" id="ARBA00022793"/>
    </source>
</evidence>
<evidence type="ECO:0000256" key="4">
    <source>
        <dbReference type="ARBA" id="ARBA00023239"/>
    </source>
</evidence>
<protein>
    <submittedName>
        <fullName evidence="7">NAD-dependent epimerase/dehydratase family protein</fullName>
    </submittedName>
</protein>
<dbReference type="AlphaFoldDB" id="A0A3E3K250"/>
<evidence type="ECO:0000256" key="5">
    <source>
        <dbReference type="SAM" id="Phobius"/>
    </source>
</evidence>
<dbReference type="GO" id="GO:0005737">
    <property type="term" value="C:cytoplasm"/>
    <property type="evidence" value="ECO:0007669"/>
    <property type="project" value="TreeGrafter"/>
</dbReference>
<organism evidence="7 8">
    <name type="scientific">Sellimonas intestinalis</name>
    <dbReference type="NCBI Taxonomy" id="1653434"/>
    <lineage>
        <taxon>Bacteria</taxon>
        <taxon>Bacillati</taxon>
        <taxon>Bacillota</taxon>
        <taxon>Clostridia</taxon>
        <taxon>Lachnospirales</taxon>
        <taxon>Lachnospiraceae</taxon>
        <taxon>Sellimonas</taxon>
    </lineage>
</organism>
<comment type="cofactor">
    <cofactor evidence="1">
        <name>NAD(+)</name>
        <dbReference type="ChEBI" id="CHEBI:57540"/>
    </cofactor>
</comment>
<evidence type="ECO:0000313" key="7">
    <source>
        <dbReference type="EMBL" id="RGE87219.1"/>
    </source>
</evidence>
<keyword evidence="8" id="KW-1185">Reference proteome</keyword>
<dbReference type="PANTHER" id="PTHR43078">
    <property type="entry name" value="UDP-GLUCURONIC ACID DECARBOXYLASE-RELATED"/>
    <property type="match status" value="1"/>
</dbReference>
<evidence type="ECO:0000313" key="8">
    <source>
        <dbReference type="Proteomes" id="UP000261080"/>
    </source>
</evidence>
<keyword evidence="2" id="KW-0210">Decarboxylase</keyword>
<proteinExistence type="predicted"/>
<dbReference type="SUPFAM" id="SSF51735">
    <property type="entry name" value="NAD(P)-binding Rossmann-fold domains"/>
    <property type="match status" value="1"/>
</dbReference>